<dbReference type="PANTHER" id="PTHR42944:SF1">
    <property type="entry name" value="ADENINE DNA GLYCOSYLASE"/>
    <property type="match status" value="1"/>
</dbReference>
<reference evidence="16" key="1">
    <citation type="submission" date="2022-01" db="EMBL/GenBank/DDBJ databases">
        <authorList>
            <person name="Wang Y."/>
        </authorList>
    </citation>
    <scope>NUCLEOTIDE SEQUENCE</scope>
    <source>
        <strain evidence="16">WB101</strain>
    </source>
</reference>
<comment type="caution">
    <text evidence="16">The sequence shown here is derived from an EMBL/GenBank/DDBJ whole genome shotgun (WGS) entry which is preliminary data.</text>
</comment>
<dbReference type="CDD" id="cd00056">
    <property type="entry name" value="ENDO3c"/>
    <property type="match status" value="1"/>
</dbReference>
<dbReference type="SMART" id="SM00478">
    <property type="entry name" value="ENDO3c"/>
    <property type="match status" value="1"/>
</dbReference>
<keyword evidence="13" id="KW-0234">DNA repair</keyword>
<evidence type="ECO:0000313" key="16">
    <source>
        <dbReference type="EMBL" id="MCG2590689.1"/>
    </source>
</evidence>
<dbReference type="InterPro" id="IPR029119">
    <property type="entry name" value="MutY_C"/>
</dbReference>
<dbReference type="InterPro" id="IPR023170">
    <property type="entry name" value="HhH_base_excis_C"/>
</dbReference>
<evidence type="ECO:0000256" key="10">
    <source>
        <dbReference type="ARBA" id="ARBA00022801"/>
    </source>
</evidence>
<keyword evidence="14" id="KW-0326">Glycosidase</keyword>
<accession>A0ABS9KIL3</accession>
<evidence type="ECO:0000256" key="7">
    <source>
        <dbReference type="ARBA" id="ARBA00022485"/>
    </source>
</evidence>
<evidence type="ECO:0000256" key="13">
    <source>
        <dbReference type="ARBA" id="ARBA00023204"/>
    </source>
</evidence>
<dbReference type="Gene3D" id="1.10.1670.10">
    <property type="entry name" value="Helix-hairpin-Helix base-excision DNA repair enzymes (C-terminal)"/>
    <property type="match status" value="1"/>
</dbReference>
<evidence type="ECO:0000256" key="4">
    <source>
        <dbReference type="ARBA" id="ARBA00008343"/>
    </source>
</evidence>
<keyword evidence="8" id="KW-0479">Metal-binding</keyword>
<protein>
    <recommendedName>
        <fullName evidence="6">Adenine DNA glycosylase</fullName>
        <ecNumber evidence="5">3.2.2.31</ecNumber>
    </recommendedName>
</protein>
<evidence type="ECO:0000256" key="14">
    <source>
        <dbReference type="ARBA" id="ARBA00023295"/>
    </source>
</evidence>
<dbReference type="PANTHER" id="PTHR42944">
    <property type="entry name" value="ADENINE DNA GLYCOSYLASE"/>
    <property type="match status" value="1"/>
</dbReference>
<dbReference type="SUPFAM" id="SSF48150">
    <property type="entry name" value="DNA-glycosylase"/>
    <property type="match status" value="1"/>
</dbReference>
<dbReference type="InterPro" id="IPR003561">
    <property type="entry name" value="Mutator_MutT"/>
</dbReference>
<keyword evidence="7" id="KW-0004">4Fe-4S</keyword>
<evidence type="ECO:0000256" key="6">
    <source>
        <dbReference type="ARBA" id="ARBA00022023"/>
    </source>
</evidence>
<dbReference type="NCBIfam" id="TIGR00586">
    <property type="entry name" value="mutt"/>
    <property type="match status" value="1"/>
</dbReference>
<keyword evidence="11" id="KW-0408">Iron</keyword>
<evidence type="ECO:0000256" key="3">
    <source>
        <dbReference type="ARBA" id="ARBA00002933"/>
    </source>
</evidence>
<evidence type="ECO:0000256" key="8">
    <source>
        <dbReference type="ARBA" id="ARBA00022723"/>
    </source>
</evidence>
<comment type="cofactor">
    <cofactor evidence="2">
        <name>[4Fe-4S] cluster</name>
        <dbReference type="ChEBI" id="CHEBI:49883"/>
    </cofactor>
</comment>
<dbReference type="InterPro" id="IPR000086">
    <property type="entry name" value="NUDIX_hydrolase_dom"/>
</dbReference>
<proteinExistence type="inferred from homology"/>
<keyword evidence="10" id="KW-0378">Hydrolase</keyword>
<evidence type="ECO:0000256" key="5">
    <source>
        <dbReference type="ARBA" id="ARBA00012045"/>
    </source>
</evidence>
<comment type="similarity">
    <text evidence="4">Belongs to the Nth/MutY family.</text>
</comment>
<dbReference type="Pfam" id="PF14815">
    <property type="entry name" value="NUDIX_4"/>
    <property type="match status" value="1"/>
</dbReference>
<evidence type="ECO:0000256" key="2">
    <source>
        <dbReference type="ARBA" id="ARBA00001966"/>
    </source>
</evidence>
<gene>
    <name evidence="16" type="primary">mutY</name>
    <name evidence="16" type="ORF">L6773_19100</name>
</gene>
<dbReference type="NCBIfam" id="TIGR01084">
    <property type="entry name" value="mutY"/>
    <property type="match status" value="1"/>
</dbReference>
<dbReference type="Gene3D" id="1.10.340.30">
    <property type="entry name" value="Hypothetical protein, domain 2"/>
    <property type="match status" value="1"/>
</dbReference>
<name>A0ABS9KIL3_9BACT</name>
<dbReference type="Gene3D" id="3.90.79.10">
    <property type="entry name" value="Nucleoside Triphosphate Pyrophosphohydrolase"/>
    <property type="match status" value="1"/>
</dbReference>
<comment type="catalytic activity">
    <reaction evidence="1">
        <text>Hydrolyzes free adenine bases from 7,8-dihydro-8-oxoguanine:adenine mismatched double-stranded DNA, leaving an apurinic site.</text>
        <dbReference type="EC" id="3.2.2.31"/>
    </reaction>
</comment>
<feature type="domain" description="Nudix hydrolase" evidence="15">
    <location>
        <begin position="226"/>
        <end position="352"/>
    </location>
</feature>
<keyword evidence="17" id="KW-1185">Reference proteome</keyword>
<dbReference type="InterPro" id="IPR011257">
    <property type="entry name" value="DNA_glycosylase"/>
</dbReference>
<sequence length="364" mass="41821">MSSFSDKIVAWYQENKRDLPWRKTDDPYKIWISEIMLQQTRVDTVIPYYERFLERFPTVYDLAEADQQDVLKSWEGLGYYSRGRNLHHASKTVVDKFDGNVPSVWDEITSLKGIGPYTASALLSIAFQKKYAVVDGNVIRVLSRYYGIQDDIRKSTTKNRIQELTDDLIPEDKPGDFNQAVMELGATVCTPQNPNCNDCPLFVDCIAAKRAQTDEIPYKSPAKKIPHHQIAVGLILNQKNELLIALRPNESMLGGLWEFPGGKQEEDETLQEATARELSEELGVEVEVFSKFRDLRHAYSHFKITMHAFWCRIKNGDPKPKSSQKIKWVSLDEIDEFPFPKANKTLIKGLKNLDKDDLSHYLDN</sequence>
<dbReference type="InterPro" id="IPR005760">
    <property type="entry name" value="A/G_AdeGlyc_MutY"/>
</dbReference>
<evidence type="ECO:0000256" key="11">
    <source>
        <dbReference type="ARBA" id="ARBA00023004"/>
    </source>
</evidence>
<dbReference type="SUPFAM" id="SSF55811">
    <property type="entry name" value="Nudix"/>
    <property type="match status" value="1"/>
</dbReference>
<dbReference type="Proteomes" id="UP001165366">
    <property type="component" value="Unassembled WGS sequence"/>
</dbReference>
<evidence type="ECO:0000256" key="1">
    <source>
        <dbReference type="ARBA" id="ARBA00000843"/>
    </source>
</evidence>
<dbReference type="PRINTS" id="PR00502">
    <property type="entry name" value="NUDIXFAMILY"/>
</dbReference>
<dbReference type="RefSeq" id="WP_237856142.1">
    <property type="nucleotide sequence ID" value="NZ_JAKLWS010000040.1"/>
</dbReference>
<dbReference type="EMBL" id="JAKLWS010000040">
    <property type="protein sequence ID" value="MCG2590689.1"/>
    <property type="molecule type" value="Genomic_DNA"/>
</dbReference>
<evidence type="ECO:0000256" key="9">
    <source>
        <dbReference type="ARBA" id="ARBA00022763"/>
    </source>
</evidence>
<evidence type="ECO:0000259" key="15">
    <source>
        <dbReference type="PROSITE" id="PS51462"/>
    </source>
</evidence>
<keyword evidence="9" id="KW-0227">DNA damage</keyword>
<keyword evidence="12" id="KW-0411">Iron-sulfur</keyword>
<dbReference type="InterPro" id="IPR044298">
    <property type="entry name" value="MIG/MutY"/>
</dbReference>
<evidence type="ECO:0000256" key="12">
    <source>
        <dbReference type="ARBA" id="ARBA00023014"/>
    </source>
</evidence>
<dbReference type="InterPro" id="IPR003265">
    <property type="entry name" value="HhH-GPD_domain"/>
</dbReference>
<evidence type="ECO:0000313" key="17">
    <source>
        <dbReference type="Proteomes" id="UP001165366"/>
    </source>
</evidence>
<dbReference type="InterPro" id="IPR015797">
    <property type="entry name" value="NUDIX_hydrolase-like_dom_sf"/>
</dbReference>
<dbReference type="EC" id="3.2.2.31" evidence="5"/>
<dbReference type="PROSITE" id="PS51462">
    <property type="entry name" value="NUDIX"/>
    <property type="match status" value="1"/>
</dbReference>
<dbReference type="Pfam" id="PF00730">
    <property type="entry name" value="HhH-GPD"/>
    <property type="match status" value="1"/>
</dbReference>
<reference evidence="16" key="2">
    <citation type="submission" date="2024-05" db="EMBL/GenBank/DDBJ databases">
        <title>Rhodohalobacter halophilus gen. nov., sp. nov., a moderately halophilic member of the family Balneolaceae.</title>
        <authorList>
            <person name="Xia J."/>
        </authorList>
    </citation>
    <scope>NUCLEOTIDE SEQUENCE</scope>
    <source>
        <strain evidence="16">WB101</strain>
    </source>
</reference>
<dbReference type="CDD" id="cd03425">
    <property type="entry name" value="NUDIX_MutT_NudA_like"/>
    <property type="match status" value="1"/>
</dbReference>
<organism evidence="16 17">
    <name type="scientific">Rhodohalobacter sulfatireducens</name>
    <dbReference type="NCBI Taxonomy" id="2911366"/>
    <lineage>
        <taxon>Bacteria</taxon>
        <taxon>Pseudomonadati</taxon>
        <taxon>Balneolota</taxon>
        <taxon>Balneolia</taxon>
        <taxon>Balneolales</taxon>
        <taxon>Balneolaceae</taxon>
        <taxon>Rhodohalobacter</taxon>
    </lineage>
</organism>
<comment type="function">
    <text evidence="3">Adenine glycosylase active on G-A mispairs. MutY also corrects error-prone DNA synthesis past GO lesions which are due to the oxidatively damaged form of guanine: 7,8-dihydro-8-oxoguanine (8-oxo-dGTP).</text>
</comment>
<dbReference type="InterPro" id="IPR020476">
    <property type="entry name" value="Nudix_hydrolase"/>
</dbReference>